<dbReference type="InterPro" id="IPR008921">
    <property type="entry name" value="DNA_pol3_clamp-load_cplx_C"/>
</dbReference>
<dbReference type="FunFam" id="3.40.50.300:FF:000137">
    <property type="entry name" value="Replication-associated recombination protein A"/>
    <property type="match status" value="1"/>
</dbReference>
<evidence type="ECO:0000256" key="5">
    <source>
        <dbReference type="ARBA" id="ARBA00022741"/>
    </source>
</evidence>
<dbReference type="CDD" id="cd00009">
    <property type="entry name" value="AAA"/>
    <property type="match status" value="1"/>
</dbReference>
<dbReference type="PANTHER" id="PTHR13779:SF7">
    <property type="entry name" value="ATPASE WRNIP1"/>
    <property type="match status" value="1"/>
</dbReference>
<gene>
    <name evidence="9" type="ORF">NOG11_03165</name>
</gene>
<evidence type="ECO:0000256" key="3">
    <source>
        <dbReference type="ARBA" id="ARBA00020776"/>
    </source>
</evidence>
<dbReference type="FunFam" id="1.20.272.10:FF:000001">
    <property type="entry name" value="Putative AAA family ATPase"/>
    <property type="match status" value="1"/>
</dbReference>
<dbReference type="InterPro" id="IPR027417">
    <property type="entry name" value="P-loop_NTPase"/>
</dbReference>
<evidence type="ECO:0000259" key="8">
    <source>
        <dbReference type="SMART" id="SM00382"/>
    </source>
</evidence>
<evidence type="ECO:0000256" key="1">
    <source>
        <dbReference type="ARBA" id="ARBA00002393"/>
    </source>
</evidence>
<dbReference type="EMBL" id="JANIBC010000001">
    <property type="protein sequence ID" value="MCQ8184377.1"/>
    <property type="molecule type" value="Genomic_DNA"/>
</dbReference>
<keyword evidence="4" id="KW-0235">DNA replication</keyword>
<proteinExistence type="inferred from homology"/>
<dbReference type="Gene3D" id="3.40.50.300">
    <property type="entry name" value="P-loop containing nucleotide triphosphate hydrolases"/>
    <property type="match status" value="1"/>
</dbReference>
<keyword evidence="10" id="KW-1185">Reference proteome</keyword>
<dbReference type="GO" id="GO:0006261">
    <property type="term" value="P:DNA-templated DNA replication"/>
    <property type="evidence" value="ECO:0007669"/>
    <property type="project" value="TreeGrafter"/>
</dbReference>
<feature type="domain" description="AAA+ ATPase" evidence="8">
    <location>
        <begin position="51"/>
        <end position="170"/>
    </location>
</feature>
<comment type="similarity">
    <text evidence="2">Belongs to the AAA ATPase family. RarA/MGS1/WRNIP1 subfamily.</text>
</comment>
<protein>
    <recommendedName>
        <fullName evidence="3">Replication-associated recombination protein A</fullName>
    </recommendedName>
</protein>
<keyword evidence="6" id="KW-0067">ATP-binding</keyword>
<comment type="function">
    <text evidence="1">DNA-dependent ATPase that plays important roles in cellular responses to stalled DNA replication processes.</text>
</comment>
<dbReference type="GO" id="GO:0016887">
    <property type="term" value="F:ATP hydrolysis activity"/>
    <property type="evidence" value="ECO:0007669"/>
    <property type="project" value="InterPro"/>
</dbReference>
<dbReference type="Gene3D" id="1.10.3710.10">
    <property type="entry name" value="DNA polymerase III clamp loader subunits, C-terminal domain"/>
    <property type="match status" value="1"/>
</dbReference>
<dbReference type="InterPro" id="IPR003593">
    <property type="entry name" value="AAA+_ATPase"/>
</dbReference>
<dbReference type="Gene3D" id="1.20.272.10">
    <property type="match status" value="1"/>
</dbReference>
<dbReference type="GO" id="GO:0017116">
    <property type="term" value="F:single-stranded DNA helicase activity"/>
    <property type="evidence" value="ECO:0007669"/>
    <property type="project" value="TreeGrafter"/>
</dbReference>
<evidence type="ECO:0000256" key="7">
    <source>
        <dbReference type="SAM" id="MobiDB-lite"/>
    </source>
</evidence>
<dbReference type="PANTHER" id="PTHR13779">
    <property type="entry name" value="WERNER HELICASE-INTERACTING PROTEIN 1 FAMILY MEMBER"/>
    <property type="match status" value="1"/>
</dbReference>
<sequence>MSGLFEAAGLEKGAPVPLAERLRPASLSEVVGQRHLLGEGGKLSVLLTSPSLPSIILHGPPGTGKTTLARLIAQESGAHFEQLSAIFTGTADLKKAFAAAEARRASGQATVLFVDELHRFDKRQQDSFLPVMESGVVTLIGATTENPSFALNRALLSRAAVLKLERLDPDDLEKLTERAETALSAGLPLTEEGRRTLISLADGDGRALIGLIEQIASHRGDPLGRDELLRSYAARATAGDKGGDIHYDLASVLQKSIRGSDDDAALYWTARMLAAGEDPLFIFRRLTVIASEDIGNADPRALQVVVAARDAFQQLGEPEGHIPLGQAVAYLATAPKSNASYAAFKAAKRLAREHGSLPPPLHALNAPTKGMKEEGRGEGYRYDHDEPDGHAGLSYLPEGLERTPLYEPPQRGYEKVIAERQAAYRQKREKG</sequence>
<evidence type="ECO:0000313" key="9">
    <source>
        <dbReference type="EMBL" id="MCQ8184377.1"/>
    </source>
</evidence>
<dbReference type="GO" id="GO:0005524">
    <property type="term" value="F:ATP binding"/>
    <property type="evidence" value="ECO:0007669"/>
    <property type="project" value="UniProtKB-KW"/>
</dbReference>
<name>A0A9X2L7C0_9PROT</name>
<dbReference type="SUPFAM" id="SSF48019">
    <property type="entry name" value="post-AAA+ oligomerization domain-like"/>
    <property type="match status" value="1"/>
</dbReference>
<dbReference type="Pfam" id="PF12002">
    <property type="entry name" value="MgsA_C"/>
    <property type="match status" value="1"/>
</dbReference>
<feature type="compositionally biased region" description="Basic and acidic residues" evidence="7">
    <location>
        <begin position="370"/>
        <end position="389"/>
    </location>
</feature>
<dbReference type="InterPro" id="IPR021886">
    <property type="entry name" value="MgsA_C"/>
</dbReference>
<reference evidence="9" key="1">
    <citation type="submission" date="2022-07" db="EMBL/GenBank/DDBJ databases">
        <title>Parvularcula maris sp. nov., an algicidal bacterium isolated from seawater.</title>
        <authorList>
            <person name="Li F."/>
        </authorList>
    </citation>
    <scope>NUCLEOTIDE SEQUENCE</scope>
    <source>
        <strain evidence="9">BGMRC 0090</strain>
    </source>
</reference>
<organism evidence="9 10">
    <name type="scientific">Parvularcula maris</name>
    <dbReference type="NCBI Taxonomy" id="2965077"/>
    <lineage>
        <taxon>Bacteria</taxon>
        <taxon>Pseudomonadati</taxon>
        <taxon>Pseudomonadota</taxon>
        <taxon>Alphaproteobacteria</taxon>
        <taxon>Parvularculales</taxon>
        <taxon>Parvularculaceae</taxon>
        <taxon>Parvularcula</taxon>
    </lineage>
</organism>
<dbReference type="SUPFAM" id="SSF52540">
    <property type="entry name" value="P-loop containing nucleoside triphosphate hydrolases"/>
    <property type="match status" value="1"/>
</dbReference>
<evidence type="ECO:0000256" key="4">
    <source>
        <dbReference type="ARBA" id="ARBA00022705"/>
    </source>
</evidence>
<dbReference type="InterPro" id="IPR032423">
    <property type="entry name" value="AAA_assoc_2"/>
</dbReference>
<feature type="region of interest" description="Disordered" evidence="7">
    <location>
        <begin position="355"/>
        <end position="413"/>
    </location>
</feature>
<dbReference type="RefSeq" id="WP_256618179.1">
    <property type="nucleotide sequence ID" value="NZ_JANIBC010000001.1"/>
</dbReference>
<dbReference type="Pfam" id="PF16193">
    <property type="entry name" value="AAA_assoc_2"/>
    <property type="match status" value="1"/>
</dbReference>
<dbReference type="CDD" id="cd18139">
    <property type="entry name" value="HLD_clamp_RarA"/>
    <property type="match status" value="1"/>
</dbReference>
<dbReference type="SMART" id="SM00382">
    <property type="entry name" value="AAA"/>
    <property type="match status" value="1"/>
</dbReference>
<accession>A0A9X2L7C0</accession>
<dbReference type="GO" id="GO:0003677">
    <property type="term" value="F:DNA binding"/>
    <property type="evidence" value="ECO:0007669"/>
    <property type="project" value="InterPro"/>
</dbReference>
<evidence type="ECO:0000256" key="2">
    <source>
        <dbReference type="ARBA" id="ARBA00008959"/>
    </source>
</evidence>
<dbReference type="InterPro" id="IPR051314">
    <property type="entry name" value="AAA_ATPase_RarA/MGS1/WRNIP1"/>
</dbReference>
<evidence type="ECO:0000256" key="6">
    <source>
        <dbReference type="ARBA" id="ARBA00022840"/>
    </source>
</evidence>
<comment type="caution">
    <text evidence="9">The sequence shown here is derived from an EMBL/GenBank/DDBJ whole genome shotgun (WGS) entry which is preliminary data.</text>
</comment>
<dbReference type="AlphaFoldDB" id="A0A9X2L7C0"/>
<dbReference type="GO" id="GO:0008047">
    <property type="term" value="F:enzyme activator activity"/>
    <property type="evidence" value="ECO:0007669"/>
    <property type="project" value="TreeGrafter"/>
</dbReference>
<evidence type="ECO:0000313" key="10">
    <source>
        <dbReference type="Proteomes" id="UP001142610"/>
    </source>
</evidence>
<keyword evidence="5" id="KW-0547">Nucleotide-binding</keyword>
<dbReference type="Pfam" id="PF00004">
    <property type="entry name" value="AAA"/>
    <property type="match status" value="1"/>
</dbReference>
<dbReference type="InterPro" id="IPR003959">
    <property type="entry name" value="ATPase_AAA_core"/>
</dbReference>
<dbReference type="Proteomes" id="UP001142610">
    <property type="component" value="Unassembled WGS sequence"/>
</dbReference>
<dbReference type="GO" id="GO:0000731">
    <property type="term" value="P:DNA synthesis involved in DNA repair"/>
    <property type="evidence" value="ECO:0007669"/>
    <property type="project" value="TreeGrafter"/>
</dbReference>